<dbReference type="RefSeq" id="WP_165600623.1">
    <property type="nucleotide sequence ID" value="NZ_SORZ01000002.1"/>
</dbReference>
<reference evidence="1 2" key="1">
    <citation type="submission" date="2019-03" db="EMBL/GenBank/DDBJ databases">
        <title>The complete genome sequence of Neokomagataea sp. Jb2 NBRC113641.</title>
        <authorList>
            <person name="Chua K.-O."/>
            <person name="Chan K.-G."/>
            <person name="See-Too W.-S."/>
        </authorList>
    </citation>
    <scope>NUCLEOTIDE SEQUENCE [LARGE SCALE GENOMIC DNA]</scope>
    <source>
        <strain evidence="1 2">Jb2</strain>
    </source>
</reference>
<proteinExistence type="predicted"/>
<dbReference type="AlphaFoldDB" id="A0A506UKQ3"/>
<dbReference type="EMBL" id="SORZ01000002">
    <property type="protein sequence ID" value="TPW33919.1"/>
    <property type="molecule type" value="Genomic_DNA"/>
</dbReference>
<gene>
    <name evidence="1" type="ORF">E3202_04840</name>
</gene>
<evidence type="ECO:0000313" key="1">
    <source>
        <dbReference type="EMBL" id="TPW33919.1"/>
    </source>
</evidence>
<protein>
    <submittedName>
        <fullName evidence="1">Uncharacterized protein</fullName>
    </submittedName>
</protein>
<sequence length="87" mass="9573">MREKYYGQKMWLAAVDGLLDQADMQLNAPATLETFLSHATPGEKLALEGFVKAHGLPALETALNGYRSILRLKAEGLKADISREEKA</sequence>
<organism evidence="1 2">
    <name type="scientific">Oecophyllibacter saccharovorans</name>
    <dbReference type="NCBI Taxonomy" id="2558360"/>
    <lineage>
        <taxon>Bacteria</taxon>
        <taxon>Pseudomonadati</taxon>
        <taxon>Pseudomonadota</taxon>
        <taxon>Alphaproteobacteria</taxon>
        <taxon>Acetobacterales</taxon>
        <taxon>Acetobacteraceae</taxon>
        <taxon>Oecophyllibacter</taxon>
    </lineage>
</organism>
<keyword evidence="2" id="KW-1185">Reference proteome</keyword>
<evidence type="ECO:0000313" key="2">
    <source>
        <dbReference type="Proteomes" id="UP000315037"/>
    </source>
</evidence>
<name>A0A506UKQ3_9PROT</name>
<accession>A0A506UKQ3</accession>
<comment type="caution">
    <text evidence="1">The sequence shown here is derived from an EMBL/GenBank/DDBJ whole genome shotgun (WGS) entry which is preliminary data.</text>
</comment>
<dbReference type="Proteomes" id="UP000315037">
    <property type="component" value="Unassembled WGS sequence"/>
</dbReference>